<dbReference type="EMBL" id="JBEAFC010000005">
    <property type="protein sequence ID" value="KAL1556520.1"/>
    <property type="molecule type" value="Genomic_DNA"/>
</dbReference>
<sequence>MVLSSSSSPRRHPPSRFSQASSSCCSTPSLALGFARQTTTVQSILSFFSKREIVNRTCVSEAAGRIKE</sequence>
<keyword evidence="4" id="KW-1185">Reference proteome</keyword>
<evidence type="ECO:0000256" key="1">
    <source>
        <dbReference type="SAM" id="MobiDB-lite"/>
    </source>
</evidence>
<name>A0ABD1HKK6_SALDI</name>
<evidence type="ECO:0000313" key="4">
    <source>
        <dbReference type="Proteomes" id="UP001567538"/>
    </source>
</evidence>
<dbReference type="AlphaFoldDB" id="A0ABD1HKK6"/>
<proteinExistence type="predicted"/>
<evidence type="ECO:0000313" key="3">
    <source>
        <dbReference type="EMBL" id="KAL1556520.1"/>
    </source>
</evidence>
<dbReference type="EMBL" id="JBEAFC010000005">
    <property type="protein sequence ID" value="KAL1556519.1"/>
    <property type="molecule type" value="Genomic_DNA"/>
</dbReference>
<gene>
    <name evidence="2" type="ORF">AAHA92_12132</name>
    <name evidence="3" type="ORF">AAHA92_12133</name>
</gene>
<comment type="caution">
    <text evidence="3">The sequence shown here is derived from an EMBL/GenBank/DDBJ whole genome shotgun (WGS) entry which is preliminary data.</text>
</comment>
<dbReference type="Proteomes" id="UP001567538">
    <property type="component" value="Unassembled WGS sequence"/>
</dbReference>
<reference evidence="3 4" key="1">
    <citation type="submission" date="2024-06" db="EMBL/GenBank/DDBJ databases">
        <title>A chromosome level genome sequence of Diviner's sage (Salvia divinorum).</title>
        <authorList>
            <person name="Ford S.A."/>
            <person name="Ro D.-K."/>
            <person name="Ness R.W."/>
            <person name="Phillips M.A."/>
        </authorList>
    </citation>
    <scope>NUCLEOTIDE SEQUENCE [LARGE SCALE GENOMIC DNA]</scope>
    <source>
        <strain evidence="3">SAF-2024a</strain>
        <tissue evidence="3">Leaf</tissue>
    </source>
</reference>
<feature type="region of interest" description="Disordered" evidence="1">
    <location>
        <begin position="1"/>
        <end position="26"/>
    </location>
</feature>
<feature type="compositionally biased region" description="Low complexity" evidence="1">
    <location>
        <begin position="15"/>
        <end position="26"/>
    </location>
</feature>
<organism evidence="3 4">
    <name type="scientific">Salvia divinorum</name>
    <name type="common">Maria pastora</name>
    <name type="synonym">Diviner's sage</name>
    <dbReference type="NCBI Taxonomy" id="28513"/>
    <lineage>
        <taxon>Eukaryota</taxon>
        <taxon>Viridiplantae</taxon>
        <taxon>Streptophyta</taxon>
        <taxon>Embryophyta</taxon>
        <taxon>Tracheophyta</taxon>
        <taxon>Spermatophyta</taxon>
        <taxon>Magnoliopsida</taxon>
        <taxon>eudicotyledons</taxon>
        <taxon>Gunneridae</taxon>
        <taxon>Pentapetalae</taxon>
        <taxon>asterids</taxon>
        <taxon>lamiids</taxon>
        <taxon>Lamiales</taxon>
        <taxon>Lamiaceae</taxon>
        <taxon>Nepetoideae</taxon>
        <taxon>Mentheae</taxon>
        <taxon>Salviinae</taxon>
        <taxon>Salvia</taxon>
        <taxon>Salvia subgen. Calosphace</taxon>
    </lineage>
</organism>
<protein>
    <submittedName>
        <fullName evidence="3">Uncharacterized protein</fullName>
    </submittedName>
</protein>
<evidence type="ECO:0000313" key="2">
    <source>
        <dbReference type="EMBL" id="KAL1556519.1"/>
    </source>
</evidence>
<accession>A0ABD1HKK6</accession>